<dbReference type="EMBL" id="JAHQCS010000161">
    <property type="protein sequence ID" value="MBU9714036.1"/>
    <property type="molecule type" value="Genomic_DNA"/>
</dbReference>
<accession>A0ABS6JK49</accession>
<comment type="caution">
    <text evidence="3">The sequence shown here is derived from an EMBL/GenBank/DDBJ whole genome shotgun (WGS) entry which is preliminary data.</text>
</comment>
<evidence type="ECO:0000259" key="2">
    <source>
        <dbReference type="PROSITE" id="PS50263"/>
    </source>
</evidence>
<dbReference type="PANTHER" id="PTHR23088">
    <property type="entry name" value="NITRILASE-RELATED"/>
    <property type="match status" value="1"/>
</dbReference>
<evidence type="ECO:0000256" key="1">
    <source>
        <dbReference type="ARBA" id="ARBA00010613"/>
    </source>
</evidence>
<dbReference type="InterPro" id="IPR003010">
    <property type="entry name" value="C-N_Hydrolase"/>
</dbReference>
<dbReference type="Pfam" id="PF00795">
    <property type="entry name" value="CN_hydrolase"/>
    <property type="match status" value="1"/>
</dbReference>
<reference evidence="3 4" key="1">
    <citation type="submission" date="2021-06" db="EMBL/GenBank/DDBJ databases">
        <title>Bacillus sp. RD4P76, an endophyte from a halophyte.</title>
        <authorList>
            <person name="Sun J.-Q."/>
        </authorList>
    </citation>
    <scope>NUCLEOTIDE SEQUENCE [LARGE SCALE GENOMIC DNA]</scope>
    <source>
        <strain evidence="3 4">CGMCC 1.15917</strain>
    </source>
</reference>
<dbReference type="Proteomes" id="UP000784880">
    <property type="component" value="Unassembled WGS sequence"/>
</dbReference>
<sequence length="263" mass="30136">MKLKTAVIQMDIAFGKPELNYTYVERKIREVTSHGNLDIIVLPELWTTGYDLTRLDDIADNGAETSKGLLSKLAKEFRVNIIGGSVAKKTEKGITNTMLVFDRDGEVQKEYSKAHLFRLMDEEKYLKEGNEDGLFLVDGEQCAGVICYDIRFPEWIRTHMIKDTKVLFVVAEWPKPRIDHWKTLLMSRAIENQCYVVACNRIGSDPNNEFGGKSMIIGPWGEIMAEGAEEETVLFGELEFEEVKKVRKTIPIFSDRRTELYKL</sequence>
<comment type="similarity">
    <text evidence="1">Belongs to the carbon-nitrogen hydrolase superfamily. NIT1/NIT2 family.</text>
</comment>
<gene>
    <name evidence="3" type="ORF">KS419_20075</name>
</gene>
<organism evidence="3 4">
    <name type="scientific">Evansella tamaricis</name>
    <dbReference type="NCBI Taxonomy" id="2069301"/>
    <lineage>
        <taxon>Bacteria</taxon>
        <taxon>Bacillati</taxon>
        <taxon>Bacillota</taxon>
        <taxon>Bacilli</taxon>
        <taxon>Bacillales</taxon>
        <taxon>Bacillaceae</taxon>
        <taxon>Evansella</taxon>
    </lineage>
</organism>
<keyword evidence="4" id="KW-1185">Reference proteome</keyword>
<dbReference type="RefSeq" id="WP_217068329.1">
    <property type="nucleotide sequence ID" value="NZ_JAHQCS010000161.1"/>
</dbReference>
<proteinExistence type="inferred from homology"/>
<dbReference type="PROSITE" id="PS50263">
    <property type="entry name" value="CN_HYDROLASE"/>
    <property type="match status" value="1"/>
</dbReference>
<feature type="domain" description="CN hydrolase" evidence="2">
    <location>
        <begin position="3"/>
        <end position="240"/>
    </location>
</feature>
<keyword evidence="3" id="KW-0378">Hydrolase</keyword>
<dbReference type="PANTHER" id="PTHR23088:SF27">
    <property type="entry name" value="DEAMINATED GLUTATHIONE AMIDASE"/>
    <property type="match status" value="1"/>
</dbReference>
<dbReference type="GO" id="GO:0016787">
    <property type="term" value="F:hydrolase activity"/>
    <property type="evidence" value="ECO:0007669"/>
    <property type="project" value="UniProtKB-KW"/>
</dbReference>
<protein>
    <submittedName>
        <fullName evidence="3">Carbon-nitrogen family hydrolase</fullName>
    </submittedName>
</protein>
<evidence type="ECO:0000313" key="3">
    <source>
        <dbReference type="EMBL" id="MBU9714036.1"/>
    </source>
</evidence>
<dbReference type="CDD" id="cd07583">
    <property type="entry name" value="nitrilase_5"/>
    <property type="match status" value="1"/>
</dbReference>
<name>A0ABS6JK49_9BACI</name>
<evidence type="ECO:0000313" key="4">
    <source>
        <dbReference type="Proteomes" id="UP000784880"/>
    </source>
</evidence>